<keyword evidence="1" id="KW-0812">Transmembrane</keyword>
<keyword evidence="1" id="KW-1133">Transmembrane helix</keyword>
<proteinExistence type="predicted"/>
<dbReference type="AlphaFoldDB" id="A0AAP0QAP5"/>
<reference evidence="2 3" key="1">
    <citation type="submission" date="2024-05" db="EMBL/GenBank/DDBJ databases">
        <title>Haplotype-resolved chromosome-level genome assembly of Huyou (Citrus changshanensis).</title>
        <authorList>
            <person name="Miao C."/>
            <person name="Chen W."/>
            <person name="Wu Y."/>
            <person name="Wang L."/>
            <person name="Zhao S."/>
            <person name="Grierson D."/>
            <person name="Xu C."/>
            <person name="Chen K."/>
        </authorList>
    </citation>
    <scope>NUCLEOTIDE SEQUENCE [LARGE SCALE GENOMIC DNA]</scope>
    <source>
        <strain evidence="2">01-14</strain>
        <tissue evidence="2">Leaf</tissue>
    </source>
</reference>
<organism evidence="2 3">
    <name type="scientific">Citrus x changshan-huyou</name>
    <dbReference type="NCBI Taxonomy" id="2935761"/>
    <lineage>
        <taxon>Eukaryota</taxon>
        <taxon>Viridiplantae</taxon>
        <taxon>Streptophyta</taxon>
        <taxon>Embryophyta</taxon>
        <taxon>Tracheophyta</taxon>
        <taxon>Spermatophyta</taxon>
        <taxon>Magnoliopsida</taxon>
        <taxon>eudicotyledons</taxon>
        <taxon>Gunneridae</taxon>
        <taxon>Pentapetalae</taxon>
        <taxon>rosids</taxon>
        <taxon>malvids</taxon>
        <taxon>Sapindales</taxon>
        <taxon>Rutaceae</taxon>
        <taxon>Aurantioideae</taxon>
        <taxon>Citrus</taxon>
    </lineage>
</organism>
<sequence length="46" mass="5447">MLQSCFPFAKSCFELFIEHYVLKLIGFGYGGNFFFFKFCLLIETSY</sequence>
<evidence type="ECO:0000256" key="1">
    <source>
        <dbReference type="SAM" id="Phobius"/>
    </source>
</evidence>
<comment type="caution">
    <text evidence="2">The sequence shown here is derived from an EMBL/GenBank/DDBJ whole genome shotgun (WGS) entry which is preliminary data.</text>
</comment>
<evidence type="ECO:0000313" key="2">
    <source>
        <dbReference type="EMBL" id="KAK9176988.1"/>
    </source>
</evidence>
<keyword evidence="1" id="KW-0472">Membrane</keyword>
<feature type="transmembrane region" description="Helical" evidence="1">
    <location>
        <begin position="20"/>
        <end position="42"/>
    </location>
</feature>
<gene>
    <name evidence="2" type="ORF">WN944_029007</name>
</gene>
<evidence type="ECO:0000313" key="3">
    <source>
        <dbReference type="Proteomes" id="UP001428341"/>
    </source>
</evidence>
<name>A0AAP0QAP5_9ROSI</name>
<keyword evidence="3" id="KW-1185">Reference proteome</keyword>
<dbReference type="Proteomes" id="UP001428341">
    <property type="component" value="Unassembled WGS sequence"/>
</dbReference>
<accession>A0AAP0QAP5</accession>
<protein>
    <submittedName>
        <fullName evidence="2">Uncharacterized protein</fullName>
    </submittedName>
</protein>
<dbReference type="EMBL" id="JBCGBO010000025">
    <property type="protein sequence ID" value="KAK9176988.1"/>
    <property type="molecule type" value="Genomic_DNA"/>
</dbReference>